<dbReference type="Pfam" id="PF18184">
    <property type="entry name" value="SLATT_3"/>
    <property type="match status" value="1"/>
</dbReference>
<organism evidence="3 4">
    <name type="scientific">Microbispora corallina</name>
    <dbReference type="NCBI Taxonomy" id="83302"/>
    <lineage>
        <taxon>Bacteria</taxon>
        <taxon>Bacillati</taxon>
        <taxon>Actinomycetota</taxon>
        <taxon>Actinomycetes</taxon>
        <taxon>Streptosporangiales</taxon>
        <taxon>Streptosporangiaceae</taxon>
        <taxon>Microbispora</taxon>
    </lineage>
</organism>
<name>A0ABQ4FZ48_9ACTN</name>
<comment type="caution">
    <text evidence="3">The sequence shown here is derived from an EMBL/GenBank/DDBJ whole genome shotgun (WGS) entry which is preliminary data.</text>
</comment>
<feature type="domain" description="SMODS and SLOG-associating 2TM effector" evidence="2">
    <location>
        <begin position="10"/>
        <end position="164"/>
    </location>
</feature>
<dbReference type="Pfam" id="PF18181">
    <property type="entry name" value="SLATT_1"/>
    <property type="match status" value="1"/>
</dbReference>
<reference evidence="3 4" key="1">
    <citation type="submission" date="2021-01" db="EMBL/GenBank/DDBJ databases">
        <title>Whole genome shotgun sequence of Microbispora corallina NBRC 16416.</title>
        <authorList>
            <person name="Komaki H."/>
            <person name="Tamura T."/>
        </authorList>
    </citation>
    <scope>NUCLEOTIDE SEQUENCE [LARGE SCALE GENOMIC DNA]</scope>
    <source>
        <strain evidence="3 4">NBRC 16416</strain>
    </source>
</reference>
<accession>A0ABQ4FZ48</accession>
<keyword evidence="4" id="KW-1185">Reference proteome</keyword>
<dbReference type="InterPro" id="IPR041116">
    <property type="entry name" value="SLATT_3"/>
</dbReference>
<dbReference type="Proteomes" id="UP000603904">
    <property type="component" value="Unassembled WGS sequence"/>
</dbReference>
<gene>
    <name evidence="3" type="ORF">Mco01_30960</name>
</gene>
<proteinExistence type="predicted"/>
<protein>
    <submittedName>
        <fullName evidence="3">Membrane protein</fullName>
    </submittedName>
</protein>
<dbReference type="InterPro" id="IPR040884">
    <property type="entry name" value="SLATT_1"/>
</dbReference>
<evidence type="ECO:0000313" key="4">
    <source>
        <dbReference type="Proteomes" id="UP000603904"/>
    </source>
</evidence>
<evidence type="ECO:0000259" key="2">
    <source>
        <dbReference type="Pfam" id="PF18184"/>
    </source>
</evidence>
<evidence type="ECO:0000313" key="3">
    <source>
        <dbReference type="EMBL" id="GIH40096.1"/>
    </source>
</evidence>
<dbReference type="EMBL" id="BOOC01000012">
    <property type="protein sequence ID" value="GIH40096.1"/>
    <property type="molecule type" value="Genomic_DNA"/>
</dbReference>
<sequence length="296" mass="31916">METLPDSEFPALYRAADRSAVSGQRRLLSATAVRLSALVVAAACGSFDLVVGSLDAPATVAAAAMAVALVTEVYLLTTRPDRQWYEARSAAESAKTLAWRYLVGGQPFGIGAGEDHEPERLLLRRFSKITGDLRGVSPVPLVDGELQVTEGMRQMRARPLDERKRHYMVGRLNDQRAWYAAKAAIHERKAARWLVTVAVVEALGLMAAAIKAALAGSAPSLDLPGIMGAVAAACVAWLQTRQHQQVAGAYAVAALELGDIVVRADWPTTEPEWAHFVDEAEEAISREHTLWSASHA</sequence>
<dbReference type="RefSeq" id="WP_204057575.1">
    <property type="nucleotide sequence ID" value="NZ_BAAAGP010000008.1"/>
</dbReference>
<feature type="domain" description="SMODS and SLOG-associating 2TM effector" evidence="1">
    <location>
        <begin position="167"/>
        <end position="291"/>
    </location>
</feature>
<dbReference type="NCBIfam" id="NF033610">
    <property type="entry name" value="SLATT_3"/>
    <property type="match status" value="1"/>
</dbReference>
<dbReference type="NCBIfam" id="NF033634">
    <property type="entry name" value="SLATT_1"/>
    <property type="match status" value="1"/>
</dbReference>
<evidence type="ECO:0000259" key="1">
    <source>
        <dbReference type="Pfam" id="PF18181"/>
    </source>
</evidence>